<proteinExistence type="predicted"/>
<organism evidence="7 8">
    <name type="scientific">Urochloa decumbens</name>
    <dbReference type="NCBI Taxonomy" id="240449"/>
    <lineage>
        <taxon>Eukaryota</taxon>
        <taxon>Viridiplantae</taxon>
        <taxon>Streptophyta</taxon>
        <taxon>Embryophyta</taxon>
        <taxon>Tracheophyta</taxon>
        <taxon>Spermatophyta</taxon>
        <taxon>Magnoliopsida</taxon>
        <taxon>Liliopsida</taxon>
        <taxon>Poales</taxon>
        <taxon>Poaceae</taxon>
        <taxon>PACMAD clade</taxon>
        <taxon>Panicoideae</taxon>
        <taxon>Panicodae</taxon>
        <taxon>Paniceae</taxon>
        <taxon>Melinidinae</taxon>
        <taxon>Urochloa</taxon>
    </lineage>
</organism>
<feature type="domain" description="NAC" evidence="6">
    <location>
        <begin position="15"/>
        <end position="209"/>
    </location>
</feature>
<feature type="region of interest" description="Disordered" evidence="5">
    <location>
        <begin position="159"/>
        <end position="191"/>
    </location>
</feature>
<keyword evidence="4" id="KW-0539">Nucleus</keyword>
<evidence type="ECO:0000256" key="2">
    <source>
        <dbReference type="ARBA" id="ARBA00023125"/>
    </source>
</evidence>
<sequence>MALRLPIVSAASLEHGPGFRFTPTDEDIVVHYLRPRAVNEPPPSATIVDMDILSYNPWDLVPEGSKEKYFFSQRVLKWPLGSQWNRTAGDGYWKTSGKDVPIFSCGVNGGEPLMIGLKRTLVFYHGKSGAGENTEWVMQEYRLAGAGLRPYRVLRPSGNYNSGESSSGAAIIRKPNKKNDSVSEAPNNDNVPVVVKPDETWVVCRIYKKRKHTPRVTPQVYNIAQGRQVPFYNFLDHGNSKGTSGSSILSNIPLEKTKDDKEG</sequence>
<protein>
    <recommendedName>
        <fullName evidence="6">NAC domain-containing protein</fullName>
    </recommendedName>
</protein>
<dbReference type="Proteomes" id="UP001497457">
    <property type="component" value="Chromosome 23rd"/>
</dbReference>
<evidence type="ECO:0000313" key="7">
    <source>
        <dbReference type="EMBL" id="CAL4988042.1"/>
    </source>
</evidence>
<dbReference type="PANTHER" id="PTHR31719">
    <property type="entry name" value="NAC TRANSCRIPTION FACTOR 56"/>
    <property type="match status" value="1"/>
</dbReference>
<evidence type="ECO:0000259" key="6">
    <source>
        <dbReference type="PROSITE" id="PS51005"/>
    </source>
</evidence>
<reference evidence="7 8" key="2">
    <citation type="submission" date="2024-10" db="EMBL/GenBank/DDBJ databases">
        <authorList>
            <person name="Ryan C."/>
        </authorList>
    </citation>
    <scope>NUCLEOTIDE SEQUENCE [LARGE SCALE GENOMIC DNA]</scope>
</reference>
<keyword evidence="3" id="KW-0804">Transcription</keyword>
<evidence type="ECO:0000313" key="8">
    <source>
        <dbReference type="Proteomes" id="UP001497457"/>
    </source>
</evidence>
<dbReference type="InterPro" id="IPR003441">
    <property type="entry name" value="NAC-dom"/>
</dbReference>
<accession>A0ABC9AV51</accession>
<dbReference type="EMBL" id="OZ075133">
    <property type="protein sequence ID" value="CAL4988042.1"/>
    <property type="molecule type" value="Genomic_DNA"/>
</dbReference>
<evidence type="ECO:0000256" key="5">
    <source>
        <dbReference type="SAM" id="MobiDB-lite"/>
    </source>
</evidence>
<reference evidence="8" key="1">
    <citation type="submission" date="2024-06" db="EMBL/GenBank/DDBJ databases">
        <authorList>
            <person name="Ryan C."/>
        </authorList>
    </citation>
    <scope>NUCLEOTIDE SEQUENCE [LARGE SCALE GENOMIC DNA]</scope>
</reference>
<feature type="compositionally biased region" description="Low complexity" evidence="5">
    <location>
        <begin position="159"/>
        <end position="168"/>
    </location>
</feature>
<dbReference type="InterPro" id="IPR036093">
    <property type="entry name" value="NAC_dom_sf"/>
</dbReference>
<evidence type="ECO:0000256" key="4">
    <source>
        <dbReference type="ARBA" id="ARBA00023242"/>
    </source>
</evidence>
<name>A0ABC9AV51_9POAL</name>
<dbReference type="PANTHER" id="PTHR31719:SF177">
    <property type="entry name" value="OS11G0512600 PROTEIN"/>
    <property type="match status" value="1"/>
</dbReference>
<dbReference type="SUPFAM" id="SSF101941">
    <property type="entry name" value="NAC domain"/>
    <property type="match status" value="1"/>
</dbReference>
<dbReference type="PROSITE" id="PS51005">
    <property type="entry name" value="NAC"/>
    <property type="match status" value="1"/>
</dbReference>
<evidence type="ECO:0000256" key="1">
    <source>
        <dbReference type="ARBA" id="ARBA00023015"/>
    </source>
</evidence>
<dbReference type="GO" id="GO:0003677">
    <property type="term" value="F:DNA binding"/>
    <property type="evidence" value="ECO:0007669"/>
    <property type="project" value="UniProtKB-KW"/>
</dbReference>
<dbReference type="Gene3D" id="2.170.150.80">
    <property type="entry name" value="NAC domain"/>
    <property type="match status" value="1"/>
</dbReference>
<keyword evidence="8" id="KW-1185">Reference proteome</keyword>
<keyword evidence="1" id="KW-0805">Transcription regulation</keyword>
<gene>
    <name evidence="7" type="ORF">URODEC1_LOCUS59085</name>
</gene>
<evidence type="ECO:0000256" key="3">
    <source>
        <dbReference type="ARBA" id="ARBA00023163"/>
    </source>
</evidence>
<dbReference type="Pfam" id="PF02365">
    <property type="entry name" value="NAM"/>
    <property type="match status" value="1"/>
</dbReference>
<feature type="compositionally biased region" description="Polar residues" evidence="5">
    <location>
        <begin position="241"/>
        <end position="250"/>
    </location>
</feature>
<keyword evidence="2" id="KW-0238">DNA-binding</keyword>
<feature type="region of interest" description="Disordered" evidence="5">
    <location>
        <begin position="241"/>
        <end position="263"/>
    </location>
</feature>
<dbReference type="AlphaFoldDB" id="A0ABC9AV51"/>